<protein>
    <submittedName>
        <fullName evidence="1">Uncharacterized protein</fullName>
    </submittedName>
</protein>
<sequence>MGFSNHPGDVLLVKTPPEARSITAPPPILDDLQVSAAPETMVSFGRWGLLRRRNRSNDEPRGANIGVKNEQAIRSQRLAEKLRKKWRLYGKVTLVVNDF</sequence>
<proteinExistence type="predicted"/>
<dbReference type="EMBL" id="JALNTZ010000003">
    <property type="protein sequence ID" value="KAJ3658484.1"/>
    <property type="molecule type" value="Genomic_DNA"/>
</dbReference>
<keyword evidence="2" id="KW-1185">Reference proteome</keyword>
<accession>A0AA38IS55</accession>
<evidence type="ECO:0000313" key="2">
    <source>
        <dbReference type="Proteomes" id="UP001168821"/>
    </source>
</evidence>
<name>A0AA38IS55_9CUCU</name>
<evidence type="ECO:0000313" key="1">
    <source>
        <dbReference type="EMBL" id="KAJ3658484.1"/>
    </source>
</evidence>
<dbReference type="Proteomes" id="UP001168821">
    <property type="component" value="Unassembled WGS sequence"/>
</dbReference>
<reference evidence="1" key="1">
    <citation type="journal article" date="2023" name="G3 (Bethesda)">
        <title>Whole genome assemblies of Zophobas morio and Tenebrio molitor.</title>
        <authorList>
            <person name="Kaur S."/>
            <person name="Stinson S.A."/>
            <person name="diCenzo G.C."/>
        </authorList>
    </citation>
    <scope>NUCLEOTIDE SEQUENCE</scope>
    <source>
        <strain evidence="1">QUZm001</strain>
    </source>
</reference>
<gene>
    <name evidence="1" type="ORF">Zmor_010219</name>
</gene>
<comment type="caution">
    <text evidence="1">The sequence shown here is derived from an EMBL/GenBank/DDBJ whole genome shotgun (WGS) entry which is preliminary data.</text>
</comment>
<dbReference type="AlphaFoldDB" id="A0AA38IS55"/>
<organism evidence="1 2">
    <name type="scientific">Zophobas morio</name>
    <dbReference type="NCBI Taxonomy" id="2755281"/>
    <lineage>
        <taxon>Eukaryota</taxon>
        <taxon>Metazoa</taxon>
        <taxon>Ecdysozoa</taxon>
        <taxon>Arthropoda</taxon>
        <taxon>Hexapoda</taxon>
        <taxon>Insecta</taxon>
        <taxon>Pterygota</taxon>
        <taxon>Neoptera</taxon>
        <taxon>Endopterygota</taxon>
        <taxon>Coleoptera</taxon>
        <taxon>Polyphaga</taxon>
        <taxon>Cucujiformia</taxon>
        <taxon>Tenebrionidae</taxon>
        <taxon>Zophobas</taxon>
    </lineage>
</organism>